<evidence type="ECO:0000256" key="1">
    <source>
        <dbReference type="ARBA" id="ARBA00001913"/>
    </source>
</evidence>
<keyword evidence="5 13" id="KW-0378">Hydrolase</keyword>
<reference evidence="14" key="1">
    <citation type="submission" date="2023-06" db="EMBL/GenBank/DDBJ databases">
        <title>Genome-scale phylogeny and comparative genomics of the fungal order Sordariales.</title>
        <authorList>
            <consortium name="Lawrence Berkeley National Laboratory"/>
            <person name="Hensen N."/>
            <person name="Bonometti L."/>
            <person name="Westerberg I."/>
            <person name="Brannstrom I.O."/>
            <person name="Guillou S."/>
            <person name="Cros-Aarteil S."/>
            <person name="Calhoun S."/>
            <person name="Haridas S."/>
            <person name="Kuo A."/>
            <person name="Mondo S."/>
            <person name="Pangilinan J."/>
            <person name="Riley R."/>
            <person name="Labutti K."/>
            <person name="Andreopoulos B."/>
            <person name="Lipzen A."/>
            <person name="Chen C."/>
            <person name="Yanf M."/>
            <person name="Daum C."/>
            <person name="Ng V."/>
            <person name="Clum A."/>
            <person name="Steindorff A."/>
            <person name="Ohm R."/>
            <person name="Martin F."/>
            <person name="Silar P."/>
            <person name="Natvig D."/>
            <person name="Lalanne C."/>
            <person name="Gautier V."/>
            <person name="Ament-Velasquez S.L."/>
            <person name="Kruys A."/>
            <person name="Hutchinson M.I."/>
            <person name="Powell A.J."/>
            <person name="Barry K."/>
            <person name="Miller A.N."/>
            <person name="Grigoriev I.V."/>
            <person name="Debuchy R."/>
            <person name="Gladieux P."/>
            <person name="Thoren M.H."/>
            <person name="Johannesson H."/>
        </authorList>
    </citation>
    <scope>NUCLEOTIDE SEQUENCE</scope>
    <source>
        <strain evidence="14">8032-3</strain>
    </source>
</reference>
<dbReference type="SUPFAM" id="SSF48225">
    <property type="entry name" value="Seven-hairpin glycosidases"/>
    <property type="match status" value="1"/>
</dbReference>
<gene>
    <name evidence="14" type="ORF">QBC33DRAFT_478607</name>
</gene>
<protein>
    <recommendedName>
        <fullName evidence="13">alpha-1,2-Mannosidase</fullName>
        <ecNumber evidence="13">3.2.1.-</ecNumber>
    </recommendedName>
</protein>
<comment type="caution">
    <text evidence="14">The sequence shown here is derived from an EMBL/GenBank/DDBJ whole genome shotgun (WGS) entry which is preliminary data.</text>
</comment>
<feature type="active site" description="Proton donor" evidence="10">
    <location>
        <position position="419"/>
    </location>
</feature>
<dbReference type="InterPro" id="IPR001382">
    <property type="entry name" value="Glyco_hydro_47"/>
</dbReference>
<dbReference type="GeneID" id="85308481"/>
<dbReference type="PANTHER" id="PTHR11742">
    <property type="entry name" value="MANNOSYL-OLIGOSACCHARIDE ALPHA-1,2-MANNOSIDASE-RELATED"/>
    <property type="match status" value="1"/>
</dbReference>
<comment type="catalytic activity">
    <reaction evidence="9">
        <text>N(4)-(alpha-D-Man-(1-&gt;2)-alpha-D-Man-(1-&gt;2)-alpha-D-Man-(1-&gt;3)-[alpha-D-Man-(1-&gt;2)-alpha-D-Man-(1-&gt;3)-[alpha-D-Man-(1-&gt;2)-alpha-D-Man-(1-&gt;6)]-alpha-D-Man-(1-&gt;6)]-beta-D-Man-(1-&gt;4)-beta-D-GlcNAc-(1-&gt;4)-beta-D-GlcNAc)-L-asparaginyl-[protein] (N-glucan mannose isomer 9A1,2,3B1,2,3) + 4 H2O = N(4)-(alpha-D-Man-(1-&gt;3)-[alpha-D-Man-(1-&gt;3)-[alpha-D-Man-(1-&gt;6)]-alpha-D-Man-(1-&gt;6)]-beta-D-Man-(1-&gt;4)-beta-D-GlcNAc-(1-&gt;4)-beta-D-GlcNAc)-L-asparaginyl-[protein] (N-glucan mannose isomer 5A1,2) + 4 beta-D-mannose</text>
        <dbReference type="Rhea" id="RHEA:56008"/>
        <dbReference type="Rhea" id="RHEA-COMP:14356"/>
        <dbReference type="Rhea" id="RHEA-COMP:14367"/>
        <dbReference type="ChEBI" id="CHEBI:15377"/>
        <dbReference type="ChEBI" id="CHEBI:28563"/>
        <dbReference type="ChEBI" id="CHEBI:59087"/>
        <dbReference type="ChEBI" id="CHEBI:139493"/>
        <dbReference type="EC" id="3.2.1.113"/>
    </reaction>
</comment>
<dbReference type="GO" id="GO:0016020">
    <property type="term" value="C:membrane"/>
    <property type="evidence" value="ECO:0007669"/>
    <property type="project" value="InterPro"/>
</dbReference>
<keyword evidence="13" id="KW-0326">Glycosidase</keyword>
<evidence type="ECO:0000256" key="5">
    <source>
        <dbReference type="ARBA" id="ARBA00022801"/>
    </source>
</evidence>
<name>A0AAJ0BW72_9PEZI</name>
<dbReference type="AlphaFoldDB" id="A0AAJ0BW72"/>
<feature type="binding site" evidence="11">
    <location>
        <position position="555"/>
    </location>
    <ligand>
        <name>Ca(2+)</name>
        <dbReference type="ChEBI" id="CHEBI:29108"/>
    </ligand>
</feature>
<evidence type="ECO:0000256" key="10">
    <source>
        <dbReference type="PIRSR" id="PIRSR601382-1"/>
    </source>
</evidence>
<keyword evidence="4 11" id="KW-0479">Metal-binding</keyword>
<proteinExistence type="inferred from homology"/>
<evidence type="ECO:0000256" key="6">
    <source>
        <dbReference type="ARBA" id="ARBA00022837"/>
    </source>
</evidence>
<feature type="disulfide bond" evidence="12">
    <location>
        <begin position="362"/>
        <end position="405"/>
    </location>
</feature>
<evidence type="ECO:0000256" key="9">
    <source>
        <dbReference type="ARBA" id="ARBA00048605"/>
    </source>
</evidence>
<dbReference type="GO" id="GO:0004571">
    <property type="term" value="F:mannosyl-oligosaccharide 1,2-alpha-mannosidase activity"/>
    <property type="evidence" value="ECO:0007669"/>
    <property type="project" value="UniProtKB-EC"/>
</dbReference>
<organism evidence="14 15">
    <name type="scientific">Phialemonium atrogriseum</name>
    <dbReference type="NCBI Taxonomy" id="1093897"/>
    <lineage>
        <taxon>Eukaryota</taxon>
        <taxon>Fungi</taxon>
        <taxon>Dikarya</taxon>
        <taxon>Ascomycota</taxon>
        <taxon>Pezizomycotina</taxon>
        <taxon>Sordariomycetes</taxon>
        <taxon>Sordariomycetidae</taxon>
        <taxon>Cephalothecales</taxon>
        <taxon>Cephalothecaceae</taxon>
        <taxon>Phialemonium</taxon>
    </lineage>
</organism>
<dbReference type="Proteomes" id="UP001244011">
    <property type="component" value="Unassembled WGS sequence"/>
</dbReference>
<feature type="active site" evidence="10">
    <location>
        <position position="295"/>
    </location>
</feature>
<evidence type="ECO:0000256" key="2">
    <source>
        <dbReference type="ARBA" id="ARBA00004922"/>
    </source>
</evidence>
<evidence type="ECO:0000256" key="11">
    <source>
        <dbReference type="PIRSR" id="PIRSR601382-2"/>
    </source>
</evidence>
<dbReference type="RefSeq" id="XP_060280395.1">
    <property type="nucleotide sequence ID" value="XM_060425294.1"/>
</dbReference>
<evidence type="ECO:0000256" key="4">
    <source>
        <dbReference type="ARBA" id="ARBA00022723"/>
    </source>
</evidence>
<dbReference type="EC" id="3.2.1.-" evidence="13"/>
<evidence type="ECO:0000256" key="12">
    <source>
        <dbReference type="PIRSR" id="PIRSR601382-3"/>
    </source>
</evidence>
<accession>A0AAJ0BW72</accession>
<dbReference type="EMBL" id="MU839022">
    <property type="protein sequence ID" value="KAK1764182.1"/>
    <property type="molecule type" value="Genomic_DNA"/>
</dbReference>
<dbReference type="PANTHER" id="PTHR11742:SF55">
    <property type="entry name" value="ENDOPLASMIC RETICULUM MANNOSYL-OLIGOSACCHARIDE 1,2-ALPHA-MANNOSIDASE"/>
    <property type="match status" value="1"/>
</dbReference>
<comment type="similarity">
    <text evidence="3 13">Belongs to the glycosyl hydrolase 47 family.</text>
</comment>
<dbReference type="InterPro" id="IPR036026">
    <property type="entry name" value="Seven-hairpin_glycosidases"/>
</dbReference>
<feature type="active site" evidence="10">
    <location>
        <position position="467"/>
    </location>
</feature>
<dbReference type="GO" id="GO:0005509">
    <property type="term" value="F:calcium ion binding"/>
    <property type="evidence" value="ECO:0007669"/>
    <property type="project" value="InterPro"/>
</dbReference>
<evidence type="ECO:0000256" key="13">
    <source>
        <dbReference type="RuleBase" id="RU361193"/>
    </source>
</evidence>
<keyword evidence="7 12" id="KW-1015">Disulfide bond</keyword>
<evidence type="ECO:0000313" key="15">
    <source>
        <dbReference type="Proteomes" id="UP001244011"/>
    </source>
</evidence>
<evidence type="ECO:0000256" key="3">
    <source>
        <dbReference type="ARBA" id="ARBA00007658"/>
    </source>
</evidence>
<keyword evidence="6 11" id="KW-0106">Calcium</keyword>
<evidence type="ECO:0000256" key="8">
    <source>
        <dbReference type="ARBA" id="ARBA00047669"/>
    </source>
</evidence>
<comment type="pathway">
    <text evidence="2">Protein modification; protein glycosylation.</text>
</comment>
<dbReference type="GO" id="GO:0005783">
    <property type="term" value="C:endoplasmic reticulum"/>
    <property type="evidence" value="ECO:0007669"/>
    <property type="project" value="TreeGrafter"/>
</dbReference>
<dbReference type="InterPro" id="IPR012341">
    <property type="entry name" value="6hp_glycosidase-like_sf"/>
</dbReference>
<feature type="active site" description="Proton donor" evidence="10">
    <location>
        <position position="154"/>
    </location>
</feature>
<sequence>MGNPGKRSSGDTDIQSRSWPTATPLKQWTVRHVLGALGFISALAWGSVRWLGDNPISFDHYRSKLIDWDLRQEEVKSAFVTSWDAYSQHAWGNDRYHPLSQKGSQMSPNGLGWIIVDSLDTMMVMNLTTRLADARKWLQRSLSYDQDQDVNTFETTIRMLGGLLSAHYLASRLPDVSSRRDPIYLAKAVDLADRLLSAYDSRSGIPYASVHIGNKVGIPSHSDGGSSSMAEAATVQLEMKYLSYLTSNETYWRKAEKVMKVLDDNAMEGGLLPIFVHPESGRFTTSEIRLGSRGDSYYEYLIKQYLQTSGQEPIYLDMWEEALAGIQKHLITTTRKSGIKIVAELPQGIGGALSPKMDHLVCFLPGSIALGATGGYTVAEARKMPGWNAAKEQQMQLAKDIMKTCWGMYAVTETGLAPEIAWFHADNEDLQPRPGERRLRPTKDSLAAWKQDYIVKPLDAHNLQRPETVESLLMMWRITEDPVYREWGWKIFRAFEDYTNAGGGKGYTSLNNVNAIPPSMRDNMESFWLAETLKYLYLLFSPTDFLPLHEIVFNTEAHIFPRFKQHKWKTGWQRNR</sequence>
<evidence type="ECO:0000256" key="7">
    <source>
        <dbReference type="ARBA" id="ARBA00023157"/>
    </source>
</evidence>
<dbReference type="Pfam" id="PF01532">
    <property type="entry name" value="Glyco_hydro_47"/>
    <property type="match status" value="1"/>
</dbReference>
<dbReference type="GO" id="GO:0036503">
    <property type="term" value="P:ERAD pathway"/>
    <property type="evidence" value="ECO:0007669"/>
    <property type="project" value="UniProtKB-ARBA"/>
</dbReference>
<dbReference type="PRINTS" id="PR00747">
    <property type="entry name" value="GLYHDRLASE47"/>
</dbReference>
<dbReference type="InterPro" id="IPR050749">
    <property type="entry name" value="Glycosyl_Hydrolase_47"/>
</dbReference>
<comment type="cofactor">
    <cofactor evidence="1 11">
        <name>Ca(2+)</name>
        <dbReference type="ChEBI" id="CHEBI:29108"/>
    </cofactor>
</comment>
<comment type="catalytic activity">
    <reaction evidence="8">
        <text>N(4)-(alpha-D-Man-(1-&gt;2)-alpha-D-Man-(1-&gt;2)-alpha-D-Man-(1-&gt;3)-[alpha-D-Man-(1-&gt;3)-[alpha-D-Man-(1-&gt;2)-alpha-D-Man-(1-&gt;6)]-alpha-D-Man-(1-&gt;6)]-beta-D-Man-(1-&gt;4)-beta-D-GlcNAc-(1-&gt;4)-beta-D-GlcNAc)-L-asparaginyl-[protein] (N-glucan mannose isomer 8A1,2,3B1,3) + 3 H2O = N(4)-(alpha-D-Man-(1-&gt;3)-[alpha-D-Man-(1-&gt;3)-[alpha-D-Man-(1-&gt;6)]-alpha-D-Man-(1-&gt;6)]-beta-D-Man-(1-&gt;4)-beta-D-GlcNAc-(1-&gt;4)-beta-D-GlcNAc)-L-asparaginyl-[protein] (N-glucan mannose isomer 5A1,2) + 3 beta-D-mannose</text>
        <dbReference type="Rhea" id="RHEA:56028"/>
        <dbReference type="Rhea" id="RHEA-COMP:14358"/>
        <dbReference type="Rhea" id="RHEA-COMP:14367"/>
        <dbReference type="ChEBI" id="CHEBI:15377"/>
        <dbReference type="ChEBI" id="CHEBI:28563"/>
        <dbReference type="ChEBI" id="CHEBI:59087"/>
        <dbReference type="ChEBI" id="CHEBI:60628"/>
        <dbReference type="EC" id="3.2.1.113"/>
    </reaction>
</comment>
<evidence type="ECO:0000313" key="14">
    <source>
        <dbReference type="EMBL" id="KAK1764182.1"/>
    </source>
</evidence>
<dbReference type="GO" id="GO:0005975">
    <property type="term" value="P:carbohydrate metabolic process"/>
    <property type="evidence" value="ECO:0007669"/>
    <property type="project" value="InterPro"/>
</dbReference>
<dbReference type="Gene3D" id="1.50.10.10">
    <property type="match status" value="1"/>
</dbReference>
<keyword evidence="15" id="KW-1185">Reference proteome</keyword>